<dbReference type="VEuPathDB" id="FungiDB:CC1G_09960"/>
<dbReference type="Proteomes" id="UP000001861">
    <property type="component" value="Unassembled WGS sequence"/>
</dbReference>
<dbReference type="AlphaFoldDB" id="A8PGS3"/>
<name>A8PGS3_COPC7</name>
<protein>
    <recommendedName>
        <fullName evidence="3">F-box domain-containing protein</fullName>
    </recommendedName>
</protein>
<organism evidence="1 2">
    <name type="scientific">Coprinopsis cinerea (strain Okayama-7 / 130 / ATCC MYA-4618 / FGSC 9003)</name>
    <name type="common">Inky cap fungus</name>
    <name type="synonym">Hormographiella aspergillata</name>
    <dbReference type="NCBI Taxonomy" id="240176"/>
    <lineage>
        <taxon>Eukaryota</taxon>
        <taxon>Fungi</taxon>
        <taxon>Dikarya</taxon>
        <taxon>Basidiomycota</taxon>
        <taxon>Agaricomycotina</taxon>
        <taxon>Agaricomycetes</taxon>
        <taxon>Agaricomycetidae</taxon>
        <taxon>Agaricales</taxon>
        <taxon>Agaricineae</taxon>
        <taxon>Psathyrellaceae</taxon>
        <taxon>Coprinopsis</taxon>
    </lineage>
</organism>
<comment type="caution">
    <text evidence="1">The sequence shown here is derived from an EMBL/GenBank/DDBJ whole genome shotgun (WGS) entry which is preliminary data.</text>
</comment>
<dbReference type="InParanoid" id="A8PGS3"/>
<dbReference type="SUPFAM" id="SSF52047">
    <property type="entry name" value="RNI-like"/>
    <property type="match status" value="1"/>
</dbReference>
<dbReference type="Gene3D" id="3.80.10.10">
    <property type="entry name" value="Ribonuclease Inhibitor"/>
    <property type="match status" value="1"/>
</dbReference>
<dbReference type="EMBL" id="AACS02000005">
    <property type="protein sequence ID" value="EAU80563.2"/>
    <property type="molecule type" value="Genomic_DNA"/>
</dbReference>
<evidence type="ECO:0008006" key="3">
    <source>
        <dbReference type="Google" id="ProtNLM"/>
    </source>
</evidence>
<dbReference type="InterPro" id="IPR032675">
    <property type="entry name" value="LRR_dom_sf"/>
</dbReference>
<proteinExistence type="predicted"/>
<accession>A8PGS3</accession>
<evidence type="ECO:0000313" key="2">
    <source>
        <dbReference type="Proteomes" id="UP000001861"/>
    </source>
</evidence>
<gene>
    <name evidence="1" type="ORF">CC1G_09960</name>
</gene>
<dbReference type="RefSeq" id="XP_001841268.2">
    <property type="nucleotide sequence ID" value="XM_001841216.2"/>
</dbReference>
<evidence type="ECO:0000313" key="1">
    <source>
        <dbReference type="EMBL" id="EAU80563.2"/>
    </source>
</evidence>
<sequence length="364" mass="41451">MPASQRRPTFLELPVEIKQPLVSWATYCLVLSTPSAWVNVHSPITSPEGWSSLRKKILRHAKLSRNMEMSFHLTVEPSAGRISKKQSNRIMHAILSTNHWWKLVFELNSDENYHTWILSWLHKFASGPHGASLHGVRHFELSFPTGRITPQLTFEDNVIPRAFPGLETFIINTLGPIDDGSNFLRRQVTPLILLLDVVDFLCVPRVVSDIPARRSRLTKLKLKDHGLWDTALQLSMIRLPTLTWLELECQETVPLIAQFVQDSNCQLRHLTLRNVKLSDEAIGALLSTLPDIESLELVVRYNFNGSLFQRLMKSPEIAPNLQRLVVLALSRLKLGNEGALSEFHDFAARRKLKFVFSANSFVSK</sequence>
<dbReference type="KEGG" id="cci:CC1G_09960"/>
<keyword evidence="2" id="KW-1185">Reference proteome</keyword>
<dbReference type="GeneID" id="6017946"/>
<dbReference type="HOGENOM" id="CLU_760797_0_0_1"/>
<reference evidence="1 2" key="1">
    <citation type="journal article" date="2010" name="Proc. Natl. Acad. Sci. U.S.A.">
        <title>Insights into evolution of multicellular fungi from the assembled chromosomes of the mushroom Coprinopsis cinerea (Coprinus cinereus).</title>
        <authorList>
            <person name="Stajich J.E."/>
            <person name="Wilke S.K."/>
            <person name="Ahren D."/>
            <person name="Au C.H."/>
            <person name="Birren B.W."/>
            <person name="Borodovsky M."/>
            <person name="Burns C."/>
            <person name="Canback B."/>
            <person name="Casselton L.A."/>
            <person name="Cheng C.K."/>
            <person name="Deng J."/>
            <person name="Dietrich F.S."/>
            <person name="Fargo D.C."/>
            <person name="Farman M.L."/>
            <person name="Gathman A.C."/>
            <person name="Goldberg J."/>
            <person name="Guigo R."/>
            <person name="Hoegger P.J."/>
            <person name="Hooker J.B."/>
            <person name="Huggins A."/>
            <person name="James T.Y."/>
            <person name="Kamada T."/>
            <person name="Kilaru S."/>
            <person name="Kodira C."/>
            <person name="Kues U."/>
            <person name="Kupfer D."/>
            <person name="Kwan H.S."/>
            <person name="Lomsadze A."/>
            <person name="Li W."/>
            <person name="Lilly W.W."/>
            <person name="Ma L.J."/>
            <person name="Mackey A.J."/>
            <person name="Manning G."/>
            <person name="Martin F."/>
            <person name="Muraguchi H."/>
            <person name="Natvig D.O."/>
            <person name="Palmerini H."/>
            <person name="Ramesh M.A."/>
            <person name="Rehmeyer C.J."/>
            <person name="Roe B.A."/>
            <person name="Shenoy N."/>
            <person name="Stanke M."/>
            <person name="Ter-Hovhannisyan V."/>
            <person name="Tunlid A."/>
            <person name="Velagapudi R."/>
            <person name="Vision T.J."/>
            <person name="Zeng Q."/>
            <person name="Zolan M.E."/>
            <person name="Pukkila P.J."/>
        </authorList>
    </citation>
    <scope>NUCLEOTIDE SEQUENCE [LARGE SCALE GENOMIC DNA]</scope>
    <source>
        <strain evidence="2">Okayama-7 / 130 / ATCC MYA-4618 / FGSC 9003</strain>
    </source>
</reference>